<dbReference type="STRING" id="1423804.FD14_GL000205"/>
<dbReference type="RefSeq" id="WP_054736757.1">
    <property type="nucleotide sequence ID" value="NZ_AYZM01000061.1"/>
</dbReference>
<name>A0A0R2FI17_9LACO</name>
<dbReference type="InterPro" id="IPR029033">
    <property type="entry name" value="His_PPase_superfam"/>
</dbReference>
<dbReference type="PATRIC" id="fig|1423804.4.peg.224"/>
<accession>A0A0R2FI17</accession>
<dbReference type="InterPro" id="IPR013078">
    <property type="entry name" value="His_Pase_superF_clade-1"/>
</dbReference>
<feature type="active site" description="Tele-phosphohistidine intermediate" evidence="1">
    <location>
        <position position="9"/>
    </location>
</feature>
<dbReference type="OrthoDB" id="9782128at2"/>
<dbReference type="GO" id="GO:0005737">
    <property type="term" value="C:cytoplasm"/>
    <property type="evidence" value="ECO:0007669"/>
    <property type="project" value="TreeGrafter"/>
</dbReference>
<dbReference type="EMBL" id="AYZM01000061">
    <property type="protein sequence ID" value="KRN25797.1"/>
    <property type="molecule type" value="Genomic_DNA"/>
</dbReference>
<sequence>MKRLFIIRHGKTQWNLEKRLQGAGADSPLLTDDLTGYEQLARYLNQYQFAKVYASPIERAMDTAKLVTLRLSQPIDGIQAVDGLAELSFGQWEGQTRESLIASDRELFGKLSRRENDPRLAAIGVEDFDAARQRYADALRTIAEELGEDENALIFSHGGISQLGIKAATGNEHLLGLKNLSTSILGVQDDGMYLDVYNQTAYLDAVDLNEGNVSIL</sequence>
<proteinExistence type="predicted"/>
<dbReference type="Proteomes" id="UP000051442">
    <property type="component" value="Unassembled WGS sequence"/>
</dbReference>
<organism evidence="3 4">
    <name type="scientific">Secundilactobacillus similis DSM 23365 = JCM 2765</name>
    <dbReference type="NCBI Taxonomy" id="1423804"/>
    <lineage>
        <taxon>Bacteria</taxon>
        <taxon>Bacillati</taxon>
        <taxon>Bacillota</taxon>
        <taxon>Bacilli</taxon>
        <taxon>Lactobacillales</taxon>
        <taxon>Lactobacillaceae</taxon>
        <taxon>Secundilactobacillus</taxon>
    </lineage>
</organism>
<dbReference type="SMART" id="SM00855">
    <property type="entry name" value="PGAM"/>
    <property type="match status" value="1"/>
</dbReference>
<dbReference type="Gene3D" id="3.40.50.1240">
    <property type="entry name" value="Phosphoglycerate mutase-like"/>
    <property type="match status" value="1"/>
</dbReference>
<keyword evidence="4" id="KW-1185">Reference proteome</keyword>
<gene>
    <name evidence="3" type="ORF">FD14_GL000205</name>
</gene>
<dbReference type="Pfam" id="PF00300">
    <property type="entry name" value="His_Phos_1"/>
    <property type="match status" value="1"/>
</dbReference>
<evidence type="ECO:0000313" key="4">
    <source>
        <dbReference type="Proteomes" id="UP000051442"/>
    </source>
</evidence>
<evidence type="ECO:0000256" key="1">
    <source>
        <dbReference type="PIRSR" id="PIRSR613078-1"/>
    </source>
</evidence>
<feature type="binding site" evidence="2">
    <location>
        <position position="59"/>
    </location>
    <ligand>
        <name>substrate</name>
    </ligand>
</feature>
<dbReference type="AlphaFoldDB" id="A0A0R2FI17"/>
<protein>
    <submittedName>
        <fullName evidence="3">Phosphoglycerate mutase</fullName>
    </submittedName>
</protein>
<dbReference type="PANTHER" id="PTHR48100:SF1">
    <property type="entry name" value="HISTIDINE PHOSPHATASE FAMILY PROTEIN-RELATED"/>
    <property type="match status" value="1"/>
</dbReference>
<evidence type="ECO:0000313" key="3">
    <source>
        <dbReference type="EMBL" id="KRN25797.1"/>
    </source>
</evidence>
<feature type="binding site" evidence="2">
    <location>
        <begin position="8"/>
        <end position="15"/>
    </location>
    <ligand>
        <name>substrate</name>
    </ligand>
</feature>
<dbReference type="PANTHER" id="PTHR48100">
    <property type="entry name" value="BROAD-SPECIFICITY PHOSPHATASE YOR283W-RELATED"/>
    <property type="match status" value="1"/>
</dbReference>
<comment type="caution">
    <text evidence="3">The sequence shown here is derived from an EMBL/GenBank/DDBJ whole genome shotgun (WGS) entry which is preliminary data.</text>
</comment>
<dbReference type="SUPFAM" id="SSF53254">
    <property type="entry name" value="Phosphoglycerate mutase-like"/>
    <property type="match status" value="1"/>
</dbReference>
<feature type="active site" description="Proton donor/acceptor" evidence="1">
    <location>
        <position position="86"/>
    </location>
</feature>
<evidence type="ECO:0000256" key="2">
    <source>
        <dbReference type="PIRSR" id="PIRSR613078-2"/>
    </source>
</evidence>
<dbReference type="CDD" id="cd07067">
    <property type="entry name" value="HP_PGM_like"/>
    <property type="match status" value="1"/>
</dbReference>
<dbReference type="InterPro" id="IPR050275">
    <property type="entry name" value="PGM_Phosphatase"/>
</dbReference>
<dbReference type="GO" id="GO:0016791">
    <property type="term" value="F:phosphatase activity"/>
    <property type="evidence" value="ECO:0007669"/>
    <property type="project" value="TreeGrafter"/>
</dbReference>
<reference evidence="3 4" key="1">
    <citation type="journal article" date="2015" name="Genome Announc.">
        <title>Expanding the biotechnology potential of lactobacilli through comparative genomics of 213 strains and associated genera.</title>
        <authorList>
            <person name="Sun Z."/>
            <person name="Harris H.M."/>
            <person name="McCann A."/>
            <person name="Guo C."/>
            <person name="Argimon S."/>
            <person name="Zhang W."/>
            <person name="Yang X."/>
            <person name="Jeffery I.B."/>
            <person name="Cooney J.C."/>
            <person name="Kagawa T.F."/>
            <person name="Liu W."/>
            <person name="Song Y."/>
            <person name="Salvetti E."/>
            <person name="Wrobel A."/>
            <person name="Rasinkangas P."/>
            <person name="Parkhill J."/>
            <person name="Rea M.C."/>
            <person name="O'Sullivan O."/>
            <person name="Ritari J."/>
            <person name="Douillard F.P."/>
            <person name="Paul Ross R."/>
            <person name="Yang R."/>
            <person name="Briner A.E."/>
            <person name="Felis G.E."/>
            <person name="de Vos W.M."/>
            <person name="Barrangou R."/>
            <person name="Klaenhammer T.R."/>
            <person name="Caufield P.W."/>
            <person name="Cui Y."/>
            <person name="Zhang H."/>
            <person name="O'Toole P.W."/>
        </authorList>
    </citation>
    <scope>NUCLEOTIDE SEQUENCE [LARGE SCALE GENOMIC DNA]</scope>
    <source>
        <strain evidence="3 4">DSM 23365</strain>
    </source>
</reference>